<keyword evidence="5" id="KW-1185">Reference proteome</keyword>
<comment type="caution">
    <text evidence="4">The sequence shown here is derived from an EMBL/GenBank/DDBJ whole genome shotgun (WGS) entry which is preliminary data.</text>
</comment>
<dbReference type="InterPro" id="IPR029016">
    <property type="entry name" value="GAF-like_dom_sf"/>
</dbReference>
<dbReference type="InterPro" id="IPR001867">
    <property type="entry name" value="OmpR/PhoB-type_DNA-bd"/>
</dbReference>
<evidence type="ECO:0000256" key="1">
    <source>
        <dbReference type="ARBA" id="ARBA00023125"/>
    </source>
</evidence>
<dbReference type="SMART" id="SM00862">
    <property type="entry name" value="Trans_reg_C"/>
    <property type="match status" value="1"/>
</dbReference>
<name>A0ABW6ILC8_STRWE</name>
<dbReference type="Gene3D" id="3.30.450.40">
    <property type="match status" value="1"/>
</dbReference>
<evidence type="ECO:0000259" key="3">
    <source>
        <dbReference type="SMART" id="SM00862"/>
    </source>
</evidence>
<feature type="domain" description="OmpR/PhoB-type" evidence="3">
    <location>
        <begin position="238"/>
        <end position="304"/>
    </location>
</feature>
<proteinExistence type="predicted"/>
<evidence type="ECO:0000313" key="4">
    <source>
        <dbReference type="EMBL" id="MFE5978386.1"/>
    </source>
</evidence>
<protein>
    <submittedName>
        <fullName evidence="4">GAF domain-containing protein</fullName>
    </submittedName>
</protein>
<sequence length="426" mass="45328">MTGTGRDDLDGEAELSNAWVAGETEPGPAAGNARPLVAASWRRSVRARVSPDGAARVELDEDELAAHRDGHPLAAAMPVIRELMGAYATDGEHLLAVCDAAGRMLWVEGHQDTLRKARGMNFVAGARWSESAAGTNAPGTALAVDRPVQVVAAEHFRRPVRAWTCAAAPVHDPRTGRVLGAVDITGGSRLAHPHSLGFVQAVARAAESQLALLTPAPESGRLRLSALGRDEAVLHVDGRRVRLSRRHSEILVILAHRPEGVGGDGLLTLLYEDESVTPVTLRAELSRLRALLGPDVLRSRPYRLADVMDADFTTVDRRLASGSVAAAAAEYAGPLLPASTAPGVVRLRERLAGRLRAALVDRGDPGLLGDWAYSTWGEDDVVVWRALCATVPASRLAPVRARLDVLEAELSSGATDLQRTGQHTRP</sequence>
<dbReference type="RefSeq" id="WP_386252983.1">
    <property type="nucleotide sequence ID" value="NZ_JBHTRV010000001.1"/>
</dbReference>
<evidence type="ECO:0000313" key="5">
    <source>
        <dbReference type="Proteomes" id="UP001600424"/>
    </source>
</evidence>
<accession>A0ABW6ILC8</accession>
<keyword evidence="1" id="KW-0238">DNA-binding</keyword>
<gene>
    <name evidence="4" type="ORF">ACFQ63_01615</name>
</gene>
<dbReference type="EMBL" id="JBHTRV010000001">
    <property type="protein sequence ID" value="MFE5978386.1"/>
    <property type="molecule type" value="Genomic_DNA"/>
</dbReference>
<organism evidence="4 5">
    <name type="scientific">Streptomyces wedmorensis</name>
    <dbReference type="NCBI Taxonomy" id="43759"/>
    <lineage>
        <taxon>Bacteria</taxon>
        <taxon>Bacillati</taxon>
        <taxon>Actinomycetota</taxon>
        <taxon>Actinomycetes</taxon>
        <taxon>Kitasatosporales</taxon>
        <taxon>Streptomycetaceae</taxon>
        <taxon>Streptomyces</taxon>
    </lineage>
</organism>
<dbReference type="InterPro" id="IPR003018">
    <property type="entry name" value="GAF"/>
</dbReference>
<feature type="region of interest" description="Disordered" evidence="2">
    <location>
        <begin position="1"/>
        <end position="34"/>
    </location>
</feature>
<evidence type="ECO:0000256" key="2">
    <source>
        <dbReference type="SAM" id="MobiDB-lite"/>
    </source>
</evidence>
<reference evidence="4 5" key="1">
    <citation type="submission" date="2024-09" db="EMBL/GenBank/DDBJ databases">
        <title>The Natural Products Discovery Center: Release of the First 8490 Sequenced Strains for Exploring Actinobacteria Biosynthetic Diversity.</title>
        <authorList>
            <person name="Kalkreuter E."/>
            <person name="Kautsar S.A."/>
            <person name="Yang D."/>
            <person name="Bader C.D."/>
            <person name="Teijaro C.N."/>
            <person name="Fluegel L."/>
            <person name="Davis C.M."/>
            <person name="Simpson J.R."/>
            <person name="Lauterbach L."/>
            <person name="Steele A.D."/>
            <person name="Gui C."/>
            <person name="Meng S."/>
            <person name="Li G."/>
            <person name="Viehrig K."/>
            <person name="Ye F."/>
            <person name="Su P."/>
            <person name="Kiefer A.F."/>
            <person name="Nichols A."/>
            <person name="Cepeda A.J."/>
            <person name="Yan W."/>
            <person name="Fan B."/>
            <person name="Jiang Y."/>
            <person name="Adhikari A."/>
            <person name="Zheng C.-J."/>
            <person name="Schuster L."/>
            <person name="Cowan T.M."/>
            <person name="Smanski M.J."/>
            <person name="Chevrette M.G."/>
            <person name="De Carvalho L.P.S."/>
            <person name="Shen B."/>
        </authorList>
    </citation>
    <scope>NUCLEOTIDE SEQUENCE [LARGE SCALE GENOMIC DNA]</scope>
    <source>
        <strain evidence="4 5">NPDC056472</strain>
    </source>
</reference>
<dbReference type="Pfam" id="PF01590">
    <property type="entry name" value="GAF"/>
    <property type="match status" value="1"/>
</dbReference>
<dbReference type="Proteomes" id="UP001600424">
    <property type="component" value="Unassembled WGS sequence"/>
</dbReference>